<evidence type="ECO:0000313" key="2">
    <source>
        <dbReference type="EMBL" id="KAL2074181.1"/>
    </source>
</evidence>
<comment type="caution">
    <text evidence="2">The sequence shown here is derived from an EMBL/GenBank/DDBJ whole genome shotgun (WGS) entry which is preliminary data.</text>
</comment>
<accession>A0ABR4CXI1</accession>
<evidence type="ECO:0000256" key="1">
    <source>
        <dbReference type="SAM" id="SignalP"/>
    </source>
</evidence>
<keyword evidence="1" id="KW-0732">Signal</keyword>
<dbReference type="Proteomes" id="UP001595075">
    <property type="component" value="Unassembled WGS sequence"/>
</dbReference>
<dbReference type="EMBL" id="JAZHXI010000002">
    <property type="protein sequence ID" value="KAL2074181.1"/>
    <property type="molecule type" value="Genomic_DNA"/>
</dbReference>
<protein>
    <submittedName>
        <fullName evidence="2">Uncharacterized protein</fullName>
    </submittedName>
</protein>
<feature type="signal peptide" evidence="1">
    <location>
        <begin position="1"/>
        <end position="18"/>
    </location>
</feature>
<proteinExistence type="predicted"/>
<feature type="chain" id="PRO_5047170071" evidence="1">
    <location>
        <begin position="19"/>
        <end position="141"/>
    </location>
</feature>
<evidence type="ECO:0000313" key="3">
    <source>
        <dbReference type="Proteomes" id="UP001595075"/>
    </source>
</evidence>
<sequence length="141" mass="15878">MAHSILFHLILSYQLIWFLNQSARRLIYKSLTGDLRFSGIPGGELSFEDDEYRSSVLYCTVLYLISSHALLEISEMPALLHPLPSFRFSLQGSPHHSSPLPTPPFHLFRITCITLATFRFVGRAEHCCANGSSILTRQIAA</sequence>
<keyword evidence="3" id="KW-1185">Reference proteome</keyword>
<name>A0ABR4CXI1_9HELO</name>
<organism evidence="2 3">
    <name type="scientific">Oculimacula yallundae</name>
    <dbReference type="NCBI Taxonomy" id="86028"/>
    <lineage>
        <taxon>Eukaryota</taxon>
        <taxon>Fungi</taxon>
        <taxon>Dikarya</taxon>
        <taxon>Ascomycota</taxon>
        <taxon>Pezizomycotina</taxon>
        <taxon>Leotiomycetes</taxon>
        <taxon>Helotiales</taxon>
        <taxon>Ploettnerulaceae</taxon>
        <taxon>Oculimacula</taxon>
    </lineage>
</organism>
<gene>
    <name evidence="2" type="ORF">VTL71DRAFT_7959</name>
</gene>
<reference evidence="2 3" key="1">
    <citation type="journal article" date="2024" name="Commun. Biol.">
        <title>Comparative genomic analysis of thermophilic fungi reveals convergent evolutionary adaptations and gene losses.</title>
        <authorList>
            <person name="Steindorff A.S."/>
            <person name="Aguilar-Pontes M.V."/>
            <person name="Robinson A.J."/>
            <person name="Andreopoulos B."/>
            <person name="LaButti K."/>
            <person name="Kuo A."/>
            <person name="Mondo S."/>
            <person name="Riley R."/>
            <person name="Otillar R."/>
            <person name="Haridas S."/>
            <person name="Lipzen A."/>
            <person name="Grimwood J."/>
            <person name="Schmutz J."/>
            <person name="Clum A."/>
            <person name="Reid I.D."/>
            <person name="Moisan M.C."/>
            <person name="Butler G."/>
            <person name="Nguyen T.T.M."/>
            <person name="Dewar K."/>
            <person name="Conant G."/>
            <person name="Drula E."/>
            <person name="Henrissat B."/>
            <person name="Hansel C."/>
            <person name="Singer S."/>
            <person name="Hutchinson M.I."/>
            <person name="de Vries R.P."/>
            <person name="Natvig D.O."/>
            <person name="Powell A.J."/>
            <person name="Tsang A."/>
            <person name="Grigoriev I.V."/>
        </authorList>
    </citation>
    <scope>NUCLEOTIDE SEQUENCE [LARGE SCALE GENOMIC DNA]</scope>
    <source>
        <strain evidence="2 3">CBS 494.80</strain>
    </source>
</reference>